<dbReference type="GO" id="GO:0003700">
    <property type="term" value="F:DNA-binding transcription factor activity"/>
    <property type="evidence" value="ECO:0007669"/>
    <property type="project" value="InterPro"/>
</dbReference>
<evidence type="ECO:0000256" key="2">
    <source>
        <dbReference type="ARBA" id="ARBA00023125"/>
    </source>
</evidence>
<comment type="caution">
    <text evidence="5">The sequence shown here is derived from an EMBL/GenBank/DDBJ whole genome shotgun (WGS) entry which is preliminary data.</text>
</comment>
<dbReference type="InterPro" id="IPR001845">
    <property type="entry name" value="HTH_ArsR_DNA-bd_dom"/>
</dbReference>
<dbReference type="Gene3D" id="1.10.10.10">
    <property type="entry name" value="Winged helix-like DNA-binding domain superfamily/Winged helix DNA-binding domain"/>
    <property type="match status" value="1"/>
</dbReference>
<feature type="domain" description="HTH arsR-type" evidence="4">
    <location>
        <begin position="23"/>
        <end position="120"/>
    </location>
</feature>
<dbReference type="NCBIfam" id="NF033788">
    <property type="entry name" value="HTH_metalloreg"/>
    <property type="match status" value="1"/>
</dbReference>
<evidence type="ECO:0000256" key="1">
    <source>
        <dbReference type="ARBA" id="ARBA00023015"/>
    </source>
</evidence>
<keyword evidence="2" id="KW-0238">DNA-binding</keyword>
<dbReference type="Proteomes" id="UP000230956">
    <property type="component" value="Unassembled WGS sequence"/>
</dbReference>
<organism evidence="5 6">
    <name type="scientific">Candidatus Aquicultor secundus</name>
    <dbReference type="NCBI Taxonomy" id="1973895"/>
    <lineage>
        <taxon>Bacteria</taxon>
        <taxon>Bacillati</taxon>
        <taxon>Actinomycetota</taxon>
        <taxon>Candidatus Aquicultoria</taxon>
        <taxon>Candidatus Aquicultorales</taxon>
        <taxon>Candidatus Aquicultoraceae</taxon>
        <taxon>Candidatus Aquicultor</taxon>
    </lineage>
</organism>
<dbReference type="InterPro" id="IPR051081">
    <property type="entry name" value="HTH_MetalResp_TranReg"/>
</dbReference>
<proteinExistence type="predicted"/>
<dbReference type="InterPro" id="IPR036388">
    <property type="entry name" value="WH-like_DNA-bd_sf"/>
</dbReference>
<name>A0A2M7TAK0_9ACTN</name>
<evidence type="ECO:0000313" key="6">
    <source>
        <dbReference type="Proteomes" id="UP000230956"/>
    </source>
</evidence>
<dbReference type="PANTHER" id="PTHR33154">
    <property type="entry name" value="TRANSCRIPTIONAL REGULATOR, ARSR FAMILY"/>
    <property type="match status" value="1"/>
</dbReference>
<evidence type="ECO:0000259" key="4">
    <source>
        <dbReference type="PROSITE" id="PS50987"/>
    </source>
</evidence>
<dbReference type="SUPFAM" id="SSF46785">
    <property type="entry name" value="Winged helix' DNA-binding domain"/>
    <property type="match status" value="1"/>
</dbReference>
<dbReference type="InterPro" id="IPR011991">
    <property type="entry name" value="ArsR-like_HTH"/>
</dbReference>
<sequence length="139" mass="15955">MCTDIITIDMRYLMEECCRDGSLKLKQLKEFSEYLKIISDVNRLQILCLLKKGERCVCNIHEPLDLPQNLVSHHLKALRGAGLVTTRREGKWIHYQINTEKIAYFTNLYNQIILGGECDADQNTRAGLRQLQEAGGKCI</sequence>
<dbReference type="InterPro" id="IPR036390">
    <property type="entry name" value="WH_DNA-bd_sf"/>
</dbReference>
<dbReference type="GO" id="GO:0003677">
    <property type="term" value="F:DNA binding"/>
    <property type="evidence" value="ECO:0007669"/>
    <property type="project" value="UniProtKB-KW"/>
</dbReference>
<accession>A0A2M7TAK0</accession>
<keyword evidence="1" id="KW-0805">Transcription regulation</keyword>
<dbReference type="PRINTS" id="PR00778">
    <property type="entry name" value="HTHARSR"/>
</dbReference>
<reference evidence="6" key="1">
    <citation type="submission" date="2017-09" db="EMBL/GenBank/DDBJ databases">
        <title>Depth-based differentiation of microbial function through sediment-hosted aquifers and enrichment of novel symbionts in the deep terrestrial subsurface.</title>
        <authorList>
            <person name="Probst A.J."/>
            <person name="Ladd B."/>
            <person name="Jarett J.K."/>
            <person name="Geller-Mcgrath D.E."/>
            <person name="Sieber C.M.K."/>
            <person name="Emerson J.B."/>
            <person name="Anantharaman K."/>
            <person name="Thomas B.C."/>
            <person name="Malmstrom R."/>
            <person name="Stieglmeier M."/>
            <person name="Klingl A."/>
            <person name="Woyke T."/>
            <person name="Ryan C.M."/>
            <person name="Banfield J.F."/>
        </authorList>
    </citation>
    <scope>NUCLEOTIDE SEQUENCE [LARGE SCALE GENOMIC DNA]</scope>
</reference>
<evidence type="ECO:0000256" key="3">
    <source>
        <dbReference type="ARBA" id="ARBA00023163"/>
    </source>
</evidence>
<keyword evidence="3" id="KW-0804">Transcription</keyword>
<dbReference type="PROSITE" id="PS50987">
    <property type="entry name" value="HTH_ARSR_2"/>
    <property type="match status" value="1"/>
</dbReference>
<dbReference type="AlphaFoldDB" id="A0A2M7TAK0"/>
<dbReference type="CDD" id="cd00090">
    <property type="entry name" value="HTH_ARSR"/>
    <property type="match status" value="1"/>
</dbReference>
<gene>
    <name evidence="5" type="ORF">COY37_01235</name>
</gene>
<dbReference type="EMBL" id="PFNG01000033">
    <property type="protein sequence ID" value="PIZ42001.1"/>
    <property type="molecule type" value="Genomic_DNA"/>
</dbReference>
<dbReference type="SMART" id="SM00418">
    <property type="entry name" value="HTH_ARSR"/>
    <property type="match status" value="1"/>
</dbReference>
<dbReference type="PANTHER" id="PTHR33154:SF18">
    <property type="entry name" value="ARSENICAL RESISTANCE OPERON REPRESSOR"/>
    <property type="match status" value="1"/>
</dbReference>
<evidence type="ECO:0000313" key="5">
    <source>
        <dbReference type="EMBL" id="PIZ42001.1"/>
    </source>
</evidence>
<dbReference type="Pfam" id="PF01022">
    <property type="entry name" value="HTH_5"/>
    <property type="match status" value="1"/>
</dbReference>
<protein>
    <recommendedName>
        <fullName evidence="4">HTH arsR-type domain-containing protein</fullName>
    </recommendedName>
</protein>